<reference evidence="1 2" key="1">
    <citation type="submission" date="2020-09" db="EMBL/GenBank/DDBJ databases">
        <authorList>
            <person name="Kim M.K."/>
        </authorList>
    </citation>
    <scope>NUCLEOTIDE SEQUENCE [LARGE SCALE GENOMIC DNA]</scope>
    <source>
        <strain evidence="1 2">BT189</strain>
    </source>
</reference>
<dbReference type="EMBL" id="JACXAC010000008">
    <property type="protein sequence ID" value="MBD2724636.1"/>
    <property type="molecule type" value="Genomic_DNA"/>
</dbReference>
<gene>
    <name evidence="1" type="ORF">IC234_21095</name>
</gene>
<dbReference type="NCBIfam" id="TIGR04183">
    <property type="entry name" value="Por_Secre_tail"/>
    <property type="match status" value="1"/>
</dbReference>
<protein>
    <submittedName>
        <fullName evidence="1">T9SS type A sorting domain-containing protein</fullName>
    </submittedName>
</protein>
<proteinExistence type="predicted"/>
<feature type="non-terminal residue" evidence="1">
    <location>
        <position position="1"/>
    </location>
</feature>
<dbReference type="Proteomes" id="UP000606003">
    <property type="component" value="Unassembled WGS sequence"/>
</dbReference>
<evidence type="ECO:0000313" key="1">
    <source>
        <dbReference type="EMBL" id="MBD2724636.1"/>
    </source>
</evidence>
<dbReference type="RefSeq" id="WP_190928654.1">
    <property type="nucleotide sequence ID" value="NZ_JACXAC010000008.1"/>
</dbReference>
<accession>A0ABR8K082</accession>
<sequence>DIPIQYVCWKQNTTITYSATEPDGDSVVYSLAAPLRACGTPVTYNPFPTLNPVVDPIPGTNPLCYFSSPGVPGGTYSPTNPIQLGMDTVGTCPMKTGVVRTLTFNQQARTLSFVPGVFNAAAAPNSGDNKYQIAVLITEYRRINGVRRVIGTVRREANLIVIDCNTNRTPAPIAPNPVTPNSNTTTVNTADTTRIDVRTCNYSRVELSFTDPDNLRTPSANQRLTVTLPANINTDPNLLDSGDVGTFSLTGNNTINPRGVFFFQPAPTAAGRTVRLNIRVEDNACPIKGVQNRVVVIRILKGNFAAVALSGFPVLCLGSTLTLNGLAMRADSIRRISTNTTQAQVYNYQWTTNAGGNGLPAVTTTRSITVSPTVTTRYRLSIAPTLGFAQGACGDTTSVLVRVLPAVTPPTVTRNGLTLTSSYATGNQWFRDNQLLPGATSQSIVATANGNYSVQTVVAGPLGSCTSPMSSAITVLSAVRALPGSSLSVLPNPTPDGRLSVTLTGYAQPVTLTVMDALGRRVNETTIAAPNPQGTARELDLHCLGAGLYLLQVRTAASLEVRRIVRE</sequence>
<name>A0ABR8K082_9BACT</name>
<keyword evidence="2" id="KW-1185">Reference proteome</keyword>
<evidence type="ECO:0000313" key="2">
    <source>
        <dbReference type="Proteomes" id="UP000606003"/>
    </source>
</evidence>
<dbReference type="InterPro" id="IPR026444">
    <property type="entry name" value="Secre_tail"/>
</dbReference>
<organism evidence="1 2">
    <name type="scientific">Hymenobacter armeniacus</name>
    <dbReference type="NCBI Taxonomy" id="2771358"/>
    <lineage>
        <taxon>Bacteria</taxon>
        <taxon>Pseudomonadati</taxon>
        <taxon>Bacteroidota</taxon>
        <taxon>Cytophagia</taxon>
        <taxon>Cytophagales</taxon>
        <taxon>Hymenobacteraceae</taxon>
        <taxon>Hymenobacter</taxon>
    </lineage>
</organism>
<comment type="caution">
    <text evidence="1">The sequence shown here is derived from an EMBL/GenBank/DDBJ whole genome shotgun (WGS) entry which is preliminary data.</text>
</comment>